<dbReference type="AlphaFoldDB" id="A0A4R1N236"/>
<dbReference type="GO" id="GO:0022857">
    <property type="term" value="F:transmembrane transporter activity"/>
    <property type="evidence" value="ECO:0007669"/>
    <property type="project" value="InterPro"/>
</dbReference>
<feature type="chain" id="PRO_5020529268" evidence="3">
    <location>
        <begin position="36"/>
        <end position="367"/>
    </location>
</feature>
<keyword evidence="3" id="KW-0732">Signal</keyword>
<dbReference type="Gene3D" id="2.40.50.100">
    <property type="match status" value="1"/>
</dbReference>
<reference evidence="7 8" key="1">
    <citation type="submission" date="2019-03" db="EMBL/GenBank/DDBJ databases">
        <title>Genomic Encyclopedia of Archaeal and Bacterial Type Strains, Phase II (KMG-II): from individual species to whole genera.</title>
        <authorList>
            <person name="Goeker M."/>
        </authorList>
    </citation>
    <scope>NUCLEOTIDE SEQUENCE [LARGE SCALE GENOMIC DNA]</scope>
    <source>
        <strain evidence="7 8">DSM 26433</strain>
    </source>
</reference>
<dbReference type="InterPro" id="IPR006143">
    <property type="entry name" value="RND_pump_MFP"/>
</dbReference>
<dbReference type="Gene3D" id="2.40.420.20">
    <property type="match status" value="1"/>
</dbReference>
<feature type="signal peptide" evidence="3">
    <location>
        <begin position="1"/>
        <end position="35"/>
    </location>
</feature>
<comment type="caution">
    <text evidence="7">The sequence shown here is derived from an EMBL/GenBank/DDBJ whole genome shotgun (WGS) entry which is preliminary data.</text>
</comment>
<keyword evidence="8" id="KW-1185">Reference proteome</keyword>
<feature type="coiled-coil region" evidence="2">
    <location>
        <begin position="135"/>
        <end position="169"/>
    </location>
</feature>
<dbReference type="Pfam" id="PF25967">
    <property type="entry name" value="RND-MFP_C"/>
    <property type="match status" value="1"/>
</dbReference>
<evidence type="ECO:0000313" key="8">
    <source>
        <dbReference type="Proteomes" id="UP000295673"/>
    </source>
</evidence>
<evidence type="ECO:0000256" key="2">
    <source>
        <dbReference type="SAM" id="Coils"/>
    </source>
</evidence>
<dbReference type="InterPro" id="IPR058626">
    <property type="entry name" value="MdtA-like_b-barrel"/>
</dbReference>
<name>A0A4R1N236_9RHOB</name>
<dbReference type="GO" id="GO:0046677">
    <property type="term" value="P:response to antibiotic"/>
    <property type="evidence" value="ECO:0007669"/>
    <property type="project" value="TreeGrafter"/>
</dbReference>
<feature type="domain" description="Multidrug resistance protein MdtA-like C-terminal permuted SH3" evidence="6">
    <location>
        <begin position="297"/>
        <end position="355"/>
    </location>
</feature>
<accession>A0A4R1N236</accession>
<dbReference type="PANTHER" id="PTHR30158">
    <property type="entry name" value="ACRA/E-RELATED COMPONENT OF DRUG EFFLUX TRANSPORTER"/>
    <property type="match status" value="1"/>
</dbReference>
<dbReference type="SUPFAM" id="SSF111369">
    <property type="entry name" value="HlyD-like secretion proteins"/>
    <property type="match status" value="1"/>
</dbReference>
<feature type="domain" description="Multidrug resistance protein MdtA-like beta-barrel" evidence="5">
    <location>
        <begin position="222"/>
        <end position="285"/>
    </location>
</feature>
<proteinExistence type="inferred from homology"/>
<evidence type="ECO:0000313" key="7">
    <source>
        <dbReference type="EMBL" id="TCL00349.1"/>
    </source>
</evidence>
<dbReference type="Pfam" id="PF25944">
    <property type="entry name" value="Beta-barrel_RND"/>
    <property type="match status" value="1"/>
</dbReference>
<dbReference type="EMBL" id="SMGR01000003">
    <property type="protein sequence ID" value="TCL00349.1"/>
    <property type="molecule type" value="Genomic_DNA"/>
</dbReference>
<evidence type="ECO:0000256" key="1">
    <source>
        <dbReference type="ARBA" id="ARBA00009477"/>
    </source>
</evidence>
<comment type="similarity">
    <text evidence="1">Belongs to the membrane fusion protein (MFP) (TC 8.A.1) family.</text>
</comment>
<feature type="domain" description="Multidrug resistance protein MdtA-like alpha-helical hairpin" evidence="4">
    <location>
        <begin position="105"/>
        <end position="171"/>
    </location>
</feature>
<dbReference type="InterPro" id="IPR058624">
    <property type="entry name" value="MdtA-like_HH"/>
</dbReference>
<dbReference type="OrthoDB" id="9816569at2"/>
<keyword evidence="2" id="KW-0175">Coiled coil</keyword>
<evidence type="ECO:0000259" key="6">
    <source>
        <dbReference type="Pfam" id="PF25967"/>
    </source>
</evidence>
<protein>
    <submittedName>
        <fullName evidence="7">RND family efflux transporter MFP subunit</fullName>
    </submittedName>
</protein>
<dbReference type="GO" id="GO:0005886">
    <property type="term" value="C:plasma membrane"/>
    <property type="evidence" value="ECO:0007669"/>
    <property type="project" value="TreeGrafter"/>
</dbReference>
<dbReference type="NCBIfam" id="TIGR01730">
    <property type="entry name" value="RND_mfp"/>
    <property type="match status" value="1"/>
</dbReference>
<evidence type="ECO:0000259" key="4">
    <source>
        <dbReference type="Pfam" id="PF25876"/>
    </source>
</evidence>
<dbReference type="RefSeq" id="WP_132861136.1">
    <property type="nucleotide sequence ID" value="NZ_SMGR01000003.1"/>
</dbReference>
<organism evidence="7 8">
    <name type="scientific">Shimia isoporae</name>
    <dbReference type="NCBI Taxonomy" id="647720"/>
    <lineage>
        <taxon>Bacteria</taxon>
        <taxon>Pseudomonadati</taxon>
        <taxon>Pseudomonadota</taxon>
        <taxon>Alphaproteobacteria</taxon>
        <taxon>Rhodobacterales</taxon>
        <taxon>Roseobacteraceae</taxon>
    </lineage>
</organism>
<evidence type="ECO:0000259" key="5">
    <source>
        <dbReference type="Pfam" id="PF25944"/>
    </source>
</evidence>
<dbReference type="GO" id="GO:0030313">
    <property type="term" value="C:cell envelope"/>
    <property type="evidence" value="ECO:0007669"/>
    <property type="project" value="UniProtKB-SubCell"/>
</dbReference>
<gene>
    <name evidence="7" type="ORF">BXY66_2990</name>
</gene>
<sequence length="367" mass="39050">MNFHIPTSPRAHRKVLATVAGTMSCLAVFLGSASAEGIPVKTHTVAIEDVAPVLTFPTKLRAYEHIKMIARVQGHLNKRAHSGTFAKTGDVLFEIDTIDYEVARNAASAALALAEADLEFARLGAARAETLGESGRIAQHDLDQYRADLAKAEANAAVARATLDRAELDLSRAVVKAQHNGVVASAGNAIGDLVTPGTVLGTLNVIDQMRAWVHIDEKLDRQLTQQAEQGVEFEVSLTLADGSLYGLPGEVVASTNEIDAKTGTVGVQVIFDNPDKTLWHGQAGVVQVVEAGAEHLAVPAQSVQTDQQGQYVMVVTTDGIVEPRYAEFGPQVDGWWLVRSGLTPGEIIATSNLQRIGAGSQVDPIEE</sequence>
<dbReference type="Pfam" id="PF25876">
    <property type="entry name" value="HH_MFP_RND"/>
    <property type="match status" value="1"/>
</dbReference>
<dbReference type="Gene3D" id="2.40.30.170">
    <property type="match status" value="1"/>
</dbReference>
<dbReference type="Gene3D" id="1.10.287.470">
    <property type="entry name" value="Helix hairpin bin"/>
    <property type="match status" value="1"/>
</dbReference>
<dbReference type="InterPro" id="IPR058627">
    <property type="entry name" value="MdtA-like_C"/>
</dbReference>
<evidence type="ECO:0000256" key="3">
    <source>
        <dbReference type="SAM" id="SignalP"/>
    </source>
</evidence>
<dbReference type="Proteomes" id="UP000295673">
    <property type="component" value="Unassembled WGS sequence"/>
</dbReference>